<dbReference type="EMBL" id="KN823085">
    <property type="protein sequence ID" value="KIO23389.1"/>
    <property type="molecule type" value="Genomic_DNA"/>
</dbReference>
<protein>
    <submittedName>
        <fullName evidence="2">Uncharacterized protein</fullName>
    </submittedName>
</protein>
<evidence type="ECO:0000313" key="2">
    <source>
        <dbReference type="EMBL" id="KIO23389.1"/>
    </source>
</evidence>
<accession>A0A0C3QEG6</accession>
<organism evidence="2 3">
    <name type="scientific">Tulasnella calospora MUT 4182</name>
    <dbReference type="NCBI Taxonomy" id="1051891"/>
    <lineage>
        <taxon>Eukaryota</taxon>
        <taxon>Fungi</taxon>
        <taxon>Dikarya</taxon>
        <taxon>Basidiomycota</taxon>
        <taxon>Agaricomycotina</taxon>
        <taxon>Agaricomycetes</taxon>
        <taxon>Cantharellales</taxon>
        <taxon>Tulasnellaceae</taxon>
        <taxon>Tulasnella</taxon>
    </lineage>
</organism>
<sequence length="207" mass="23286">MPQFEWSQDQFGVGSPPSAVDVRTIIIAAGFVGGISALLVACAVWRIRMVWRRRIALGLTLEATAVRRLNSDDEDALDGRPAFYDVWVEPELGADGERLRWDQIRALASARVLSLPVPRNAEEVEDPFKNYFSSILELVSVERMDRTLLKSLPKDRPVEYAKSELVTSVMIAMPQPQRSQVTESQSLPELEFGIYEGPCPKDHLKEM</sequence>
<reference evidence="2 3" key="1">
    <citation type="submission" date="2014-04" db="EMBL/GenBank/DDBJ databases">
        <authorList>
            <consortium name="DOE Joint Genome Institute"/>
            <person name="Kuo A."/>
            <person name="Girlanda M."/>
            <person name="Perotto S."/>
            <person name="Kohler A."/>
            <person name="Nagy L.G."/>
            <person name="Floudas D."/>
            <person name="Copeland A."/>
            <person name="Barry K.W."/>
            <person name="Cichocki N."/>
            <person name="Veneault-Fourrey C."/>
            <person name="LaButti K."/>
            <person name="Lindquist E.A."/>
            <person name="Lipzen A."/>
            <person name="Lundell T."/>
            <person name="Morin E."/>
            <person name="Murat C."/>
            <person name="Sun H."/>
            <person name="Tunlid A."/>
            <person name="Henrissat B."/>
            <person name="Grigoriev I.V."/>
            <person name="Hibbett D.S."/>
            <person name="Martin F."/>
            <person name="Nordberg H.P."/>
            <person name="Cantor M.N."/>
            <person name="Hua S.X."/>
        </authorList>
    </citation>
    <scope>NUCLEOTIDE SEQUENCE [LARGE SCALE GENOMIC DNA]</scope>
    <source>
        <strain evidence="2 3">MUT 4182</strain>
    </source>
</reference>
<dbReference type="Proteomes" id="UP000054248">
    <property type="component" value="Unassembled WGS sequence"/>
</dbReference>
<gene>
    <name evidence="2" type="ORF">M407DRAFT_27085</name>
</gene>
<dbReference type="OrthoDB" id="3244194at2759"/>
<reference evidence="3" key="2">
    <citation type="submission" date="2015-01" db="EMBL/GenBank/DDBJ databases">
        <title>Evolutionary Origins and Diversification of the Mycorrhizal Mutualists.</title>
        <authorList>
            <consortium name="DOE Joint Genome Institute"/>
            <consortium name="Mycorrhizal Genomics Consortium"/>
            <person name="Kohler A."/>
            <person name="Kuo A."/>
            <person name="Nagy L.G."/>
            <person name="Floudas D."/>
            <person name="Copeland A."/>
            <person name="Barry K.W."/>
            <person name="Cichocki N."/>
            <person name="Veneault-Fourrey C."/>
            <person name="LaButti K."/>
            <person name="Lindquist E.A."/>
            <person name="Lipzen A."/>
            <person name="Lundell T."/>
            <person name="Morin E."/>
            <person name="Murat C."/>
            <person name="Riley R."/>
            <person name="Ohm R."/>
            <person name="Sun H."/>
            <person name="Tunlid A."/>
            <person name="Henrissat B."/>
            <person name="Grigoriev I.V."/>
            <person name="Hibbett D.S."/>
            <person name="Martin F."/>
        </authorList>
    </citation>
    <scope>NUCLEOTIDE SEQUENCE [LARGE SCALE GENOMIC DNA]</scope>
    <source>
        <strain evidence="3">MUT 4182</strain>
    </source>
</reference>
<keyword evidence="1" id="KW-0812">Transmembrane</keyword>
<keyword evidence="1" id="KW-0472">Membrane</keyword>
<keyword evidence="1" id="KW-1133">Transmembrane helix</keyword>
<evidence type="ECO:0000313" key="3">
    <source>
        <dbReference type="Proteomes" id="UP000054248"/>
    </source>
</evidence>
<dbReference type="AlphaFoldDB" id="A0A0C3QEG6"/>
<proteinExistence type="predicted"/>
<name>A0A0C3QEG6_9AGAM</name>
<evidence type="ECO:0000256" key="1">
    <source>
        <dbReference type="SAM" id="Phobius"/>
    </source>
</evidence>
<dbReference type="HOGENOM" id="CLU_092548_0_0_1"/>
<keyword evidence="3" id="KW-1185">Reference proteome</keyword>
<feature type="transmembrane region" description="Helical" evidence="1">
    <location>
        <begin position="25"/>
        <end position="45"/>
    </location>
</feature>